<evidence type="ECO:0000313" key="3">
    <source>
        <dbReference type="Proteomes" id="UP000484255"/>
    </source>
</evidence>
<name>A0A7C9PFT6_9BURK</name>
<dbReference type="RefSeq" id="WP_163456677.1">
    <property type="nucleotide sequence ID" value="NZ_JAAGOH010000005.1"/>
</dbReference>
<keyword evidence="3" id="KW-1185">Reference proteome</keyword>
<protein>
    <recommendedName>
        <fullName evidence="1">Chalcone isomerase domain-containing protein</fullName>
    </recommendedName>
</protein>
<dbReference type="SUPFAM" id="SSF54626">
    <property type="entry name" value="Chalcone isomerase"/>
    <property type="match status" value="1"/>
</dbReference>
<dbReference type="GO" id="GO:0016872">
    <property type="term" value="F:intramolecular lyase activity"/>
    <property type="evidence" value="ECO:0007669"/>
    <property type="project" value="InterPro"/>
</dbReference>
<dbReference type="Gene3D" id="3.50.70.10">
    <property type="match status" value="1"/>
</dbReference>
<comment type="caution">
    <text evidence="2">The sequence shown here is derived from an EMBL/GenBank/DDBJ whole genome shotgun (WGS) entry which is preliminary data.</text>
</comment>
<dbReference type="InterPro" id="IPR016088">
    <property type="entry name" value="Chalcone_isomerase_3-sand"/>
</dbReference>
<feature type="domain" description="Chalcone isomerase" evidence="1">
    <location>
        <begin position="64"/>
        <end position="228"/>
    </location>
</feature>
<dbReference type="EMBL" id="JAAGOH010000005">
    <property type="protein sequence ID" value="NDY90833.1"/>
    <property type="molecule type" value="Genomic_DNA"/>
</dbReference>
<dbReference type="InterPro" id="IPR006311">
    <property type="entry name" value="TAT_signal"/>
</dbReference>
<dbReference type="Proteomes" id="UP000484255">
    <property type="component" value="Unassembled WGS sequence"/>
</dbReference>
<proteinExistence type="predicted"/>
<accession>A0A7C9PFT6</accession>
<dbReference type="PROSITE" id="PS51318">
    <property type="entry name" value="TAT"/>
    <property type="match status" value="1"/>
</dbReference>
<evidence type="ECO:0000259" key="1">
    <source>
        <dbReference type="Pfam" id="PF16036"/>
    </source>
</evidence>
<dbReference type="InterPro" id="IPR036298">
    <property type="entry name" value="Chalcone_isomerase_sf"/>
</dbReference>
<evidence type="ECO:0000313" key="2">
    <source>
        <dbReference type="EMBL" id="NDY90833.1"/>
    </source>
</evidence>
<dbReference type="InterPro" id="IPR016087">
    <property type="entry name" value="Chalcone_isomerase"/>
</dbReference>
<organism evidence="2 3">
    <name type="scientific">Ideonella livida</name>
    <dbReference type="NCBI Taxonomy" id="2707176"/>
    <lineage>
        <taxon>Bacteria</taxon>
        <taxon>Pseudomonadati</taxon>
        <taxon>Pseudomonadota</taxon>
        <taxon>Betaproteobacteria</taxon>
        <taxon>Burkholderiales</taxon>
        <taxon>Sphaerotilaceae</taxon>
        <taxon>Ideonella</taxon>
    </lineage>
</organism>
<sequence length="232" mass="24537">MTESARMPPPRHRPAANALPAQQVAMSRRRASLALAGSGLALWVGLPHVAQAADPGPARPIRAEGHVFAAEQQVGNESLQLNGVGLRAVAWVKGYAAALYLTRRSASPSEVIALPGAKRLQLRLLMEAPAEEFVKAFDKGVFRNAPAERHDSLRPRVAAVDAQIRGLGTLRKGDLVDLDFQPTQGLTLRHNGRVLGAPVPGADLYGALLAIFIGPKAIDPEMRTGLLGGPVG</sequence>
<gene>
    <name evidence="2" type="ORF">G3A44_06450</name>
</gene>
<dbReference type="AlphaFoldDB" id="A0A7C9PFT6"/>
<reference evidence="2 3" key="1">
    <citation type="submission" date="2020-02" db="EMBL/GenBank/DDBJ databases">
        <title>Ideonella bacterium strain TBM-1.</title>
        <authorList>
            <person name="Chen W.-M."/>
        </authorList>
    </citation>
    <scope>NUCLEOTIDE SEQUENCE [LARGE SCALE GENOMIC DNA]</scope>
    <source>
        <strain evidence="2 3">TBM-1</strain>
    </source>
</reference>
<dbReference type="Pfam" id="PF16036">
    <property type="entry name" value="Chalcone_3"/>
    <property type="match status" value="1"/>
</dbReference>